<dbReference type="Pfam" id="PF23775">
    <property type="entry name" value="Beta-prop_RIG_2nd"/>
    <property type="match status" value="1"/>
</dbReference>
<evidence type="ECO:0000256" key="3">
    <source>
        <dbReference type="PROSITE-ProRule" id="PRU00221"/>
    </source>
</evidence>
<dbReference type="SMART" id="SM00320">
    <property type="entry name" value="WD40"/>
    <property type="match status" value="9"/>
</dbReference>
<dbReference type="EMBL" id="QDEB01074987">
    <property type="protein sequence ID" value="RZC35001.1"/>
    <property type="molecule type" value="Genomic_DNA"/>
</dbReference>
<dbReference type="InterPro" id="IPR001680">
    <property type="entry name" value="WD40_rpt"/>
</dbReference>
<reference evidence="7 8" key="1">
    <citation type="submission" date="2017-03" db="EMBL/GenBank/DDBJ databases">
        <title>Genome of the blue death feigning beetle - Asbolus verrucosus.</title>
        <authorList>
            <person name="Rider S.D."/>
        </authorList>
    </citation>
    <scope>NUCLEOTIDE SEQUENCE [LARGE SCALE GENOMIC DNA]</scope>
    <source>
        <strain evidence="7">Butters</strain>
        <tissue evidence="7">Head and leg muscle</tissue>
    </source>
</reference>
<feature type="domain" description="Gem-associated protein 5 TPR" evidence="5">
    <location>
        <begin position="937"/>
        <end position="1108"/>
    </location>
</feature>
<dbReference type="InterPro" id="IPR019775">
    <property type="entry name" value="WD40_repeat_CS"/>
</dbReference>
<keyword evidence="2" id="KW-0677">Repeat</keyword>
<gene>
    <name evidence="7" type="ORF">BDFB_003487</name>
</gene>
<sequence length="1186" mass="133886">MNELIIPHAPLWYRSSVMACSPDNILVYGSQNDIVIVRDKDSEEPAEIKIIQGAHSKNVTSVSLNKKWKDPHSFIVSLGEENMIKVWDFESYERIFSNKEHMEHKQPVVGAVFAGDDRVVSAAANGVIIIWNIIANESKVLKDLFNSKVTLTCLSSCPHAAWLLAFGLNNGCVIVADLRRNGQILYKLRGHYQAVVSLSWCPAPVNVFPRYTQNTVKNKSEETAENKNVEPKLAEQSAEKHEKRNPWINLVHADDDEVALEKQESVLTESVSDFLKECDDLKSKILGVVTSIAISNTTEENEEKQANTELKQQYEEKGIEEAEGTTESVQKLNEDRPLPQLFDPSGDFLDNFLPVEEEIFEDKDVGNEKNRAKNILTDKADTSEDGEDKIDILASEENKIDVLASGDSGVVVEDYVSVKTEVIEEEPRTEYLLASSGKDRSVYIWRAGTDGRMQTFFHTPKKSKNRDHKNTNVWITVCWIAPDTILTSSMTGEVLAWPLPKPKESSKQYRIVHNEHASVIFNVVTPPKYLSPCSWRNKTDLTAWSWGQDGRLINYDLNAQKVRLSYSTVTASVTCFDCSALDPNRLVDYKFRLAIGVRDGSIRVWDLSLPHVKTIAMNKYHQKFTHKVTTIAWNPVKEMILGFGTEEGRVGFIDMASKKSTLFPHYFHNQVYKIEWGPLQGDTNNLGLYVVAEGKIAIYDTREPNSDPVELELPQQLYVYRFAWKPDFSLLLLNGKDGSLVVLRTDLVALTTIYLNDKGLNGIVWHPDAFTNKTEISARCNWFAATTSRGLLVYDCVLFNEETATSENFMEKIVVVLEGHLRPPLSLAWCPFDGNKIVSTAADGLALVWDVVSKSTIATFVDPYLYHNPAVIWSPIDSDLIIMGDKVIRVWSVSKNPPRIDEEFMSARKRLLSKTSKIESDKTDNKIKVDIPQIKNDQQKREGKYKSCELISLWKGNISEYIEDAINENRVTPTIISVAPMVSSKLWHDACIVYAKKLSENANSDPLETAMYFLACHKVEEAINCLCLSFMFKEALALAKHRLPNNSEIITTVTVKWADYISIRQYLNAAKVLARRNNKEFLEFAAELADKEGNKGLYDSIKFKCNEIQSDQSSSRNNDSEKVEDNLPSRIDAIFEVITGNGEKSSENHSETEDEDKGEVDEDDQHLVLNGESSVDVLLQDPESEE</sequence>
<dbReference type="InterPro" id="IPR056424">
    <property type="entry name" value="Beta-prop_GEMI5_2nd"/>
</dbReference>
<feature type="repeat" description="WD" evidence="3">
    <location>
        <begin position="52"/>
        <end position="97"/>
    </location>
</feature>
<dbReference type="AlphaFoldDB" id="A0A482VPW5"/>
<feature type="non-terminal residue" evidence="7">
    <location>
        <position position="1186"/>
    </location>
</feature>
<dbReference type="InterPro" id="IPR036322">
    <property type="entry name" value="WD40_repeat_dom_sf"/>
</dbReference>
<dbReference type="GO" id="GO:0005634">
    <property type="term" value="C:nucleus"/>
    <property type="evidence" value="ECO:0007669"/>
    <property type="project" value="TreeGrafter"/>
</dbReference>
<dbReference type="Gene3D" id="2.130.10.10">
    <property type="entry name" value="YVTN repeat-like/Quinoprotein amine dehydrogenase"/>
    <property type="match status" value="3"/>
</dbReference>
<feature type="compositionally biased region" description="Acidic residues" evidence="4">
    <location>
        <begin position="1152"/>
        <end position="1164"/>
    </location>
</feature>
<name>A0A482VPW5_ASBVE</name>
<keyword evidence="8" id="KW-1185">Reference proteome</keyword>
<dbReference type="PANTHER" id="PTHR46362:SF1">
    <property type="entry name" value="GEM-ASSOCIATED PROTEIN 5"/>
    <property type="match status" value="1"/>
</dbReference>
<dbReference type="InterPro" id="IPR056421">
    <property type="entry name" value="TPR_GEMI5"/>
</dbReference>
<dbReference type="PROSITE" id="PS00678">
    <property type="entry name" value="WD_REPEATS_1"/>
    <property type="match status" value="1"/>
</dbReference>
<evidence type="ECO:0000256" key="1">
    <source>
        <dbReference type="ARBA" id="ARBA00022574"/>
    </source>
</evidence>
<accession>A0A482VPW5</accession>
<feature type="repeat" description="WD" evidence="3">
    <location>
        <begin position="817"/>
        <end position="859"/>
    </location>
</feature>
<comment type="caution">
    <text evidence="7">The sequence shown here is derived from an EMBL/GenBank/DDBJ whole genome shotgun (WGS) entry which is preliminary data.</text>
</comment>
<evidence type="ECO:0000313" key="8">
    <source>
        <dbReference type="Proteomes" id="UP000292052"/>
    </source>
</evidence>
<dbReference type="OrthoDB" id="7326421at2759"/>
<dbReference type="InterPro" id="IPR015943">
    <property type="entry name" value="WD40/YVTN_repeat-like_dom_sf"/>
</dbReference>
<dbReference type="GO" id="GO:0003730">
    <property type="term" value="F:mRNA 3'-UTR binding"/>
    <property type="evidence" value="ECO:0007669"/>
    <property type="project" value="TreeGrafter"/>
</dbReference>
<feature type="domain" description="Gem-associated protein 5 second beta-propeller" evidence="6">
    <location>
        <begin position="592"/>
        <end position="885"/>
    </location>
</feature>
<dbReference type="STRING" id="1661398.A0A482VPW5"/>
<dbReference type="PROSITE" id="PS50082">
    <property type="entry name" value="WD_REPEATS_2"/>
    <property type="match status" value="2"/>
</dbReference>
<dbReference type="PANTHER" id="PTHR46362">
    <property type="entry name" value="GEM-ASSOCIATED PROTEIN 5"/>
    <property type="match status" value="1"/>
</dbReference>
<evidence type="ECO:0000313" key="7">
    <source>
        <dbReference type="EMBL" id="RZC35001.1"/>
    </source>
</evidence>
<dbReference type="GO" id="GO:0000387">
    <property type="term" value="P:spliceosomal snRNP assembly"/>
    <property type="evidence" value="ECO:0007669"/>
    <property type="project" value="TreeGrafter"/>
</dbReference>
<dbReference type="InterPro" id="IPR052640">
    <property type="entry name" value="Gemin-5"/>
</dbReference>
<evidence type="ECO:0000256" key="4">
    <source>
        <dbReference type="SAM" id="MobiDB-lite"/>
    </source>
</evidence>
<evidence type="ECO:0000259" key="6">
    <source>
        <dbReference type="Pfam" id="PF23775"/>
    </source>
</evidence>
<evidence type="ECO:0000259" key="5">
    <source>
        <dbReference type="Pfam" id="PF23774"/>
    </source>
</evidence>
<dbReference type="Proteomes" id="UP000292052">
    <property type="component" value="Unassembled WGS sequence"/>
</dbReference>
<dbReference type="Pfam" id="PF23774">
    <property type="entry name" value="TPR_GEMI5"/>
    <property type="match status" value="1"/>
</dbReference>
<feature type="region of interest" description="Disordered" evidence="4">
    <location>
        <begin position="219"/>
        <end position="240"/>
    </location>
</feature>
<proteinExistence type="predicted"/>
<protein>
    <submittedName>
        <fullName evidence="7">Gem-associated protein 5</fullName>
    </submittedName>
</protein>
<dbReference type="GO" id="GO:0032797">
    <property type="term" value="C:SMN complex"/>
    <property type="evidence" value="ECO:0007669"/>
    <property type="project" value="TreeGrafter"/>
</dbReference>
<organism evidence="7 8">
    <name type="scientific">Asbolus verrucosus</name>
    <name type="common">Desert ironclad beetle</name>
    <dbReference type="NCBI Taxonomy" id="1661398"/>
    <lineage>
        <taxon>Eukaryota</taxon>
        <taxon>Metazoa</taxon>
        <taxon>Ecdysozoa</taxon>
        <taxon>Arthropoda</taxon>
        <taxon>Hexapoda</taxon>
        <taxon>Insecta</taxon>
        <taxon>Pterygota</taxon>
        <taxon>Neoptera</taxon>
        <taxon>Endopterygota</taxon>
        <taxon>Coleoptera</taxon>
        <taxon>Polyphaga</taxon>
        <taxon>Cucujiformia</taxon>
        <taxon>Tenebrionidae</taxon>
        <taxon>Pimeliinae</taxon>
        <taxon>Asbolus</taxon>
    </lineage>
</organism>
<feature type="region of interest" description="Disordered" evidence="4">
    <location>
        <begin position="1138"/>
        <end position="1186"/>
    </location>
</feature>
<dbReference type="SUPFAM" id="SSF50978">
    <property type="entry name" value="WD40 repeat-like"/>
    <property type="match status" value="2"/>
</dbReference>
<keyword evidence="1 3" id="KW-0853">WD repeat</keyword>
<evidence type="ECO:0000256" key="2">
    <source>
        <dbReference type="ARBA" id="ARBA00022737"/>
    </source>
</evidence>
<dbReference type="Pfam" id="PF00400">
    <property type="entry name" value="WD40"/>
    <property type="match status" value="1"/>
</dbReference>